<dbReference type="SMART" id="SM00382">
    <property type="entry name" value="AAA"/>
    <property type="match status" value="1"/>
</dbReference>
<dbReference type="AlphaFoldDB" id="W9GBK5"/>
<dbReference type="PANTHER" id="PTHR46844:SF1">
    <property type="entry name" value="SLR5058 PROTEIN"/>
    <property type="match status" value="1"/>
</dbReference>
<dbReference type="InterPro" id="IPR007111">
    <property type="entry name" value="NACHT_NTPase"/>
</dbReference>
<dbReference type="Gene3D" id="3.80.10.10">
    <property type="entry name" value="Ribonuclease Inhibitor"/>
    <property type="match status" value="1"/>
</dbReference>
<dbReference type="Pfam" id="PF05729">
    <property type="entry name" value="NACHT"/>
    <property type="match status" value="1"/>
</dbReference>
<dbReference type="PANTHER" id="PTHR46844">
    <property type="entry name" value="SLR5058 PROTEIN"/>
    <property type="match status" value="1"/>
</dbReference>
<feature type="domain" description="NACHT" evidence="3">
    <location>
        <begin position="296"/>
        <end position="423"/>
    </location>
</feature>
<evidence type="ECO:0000256" key="2">
    <source>
        <dbReference type="ARBA" id="ARBA00022840"/>
    </source>
</evidence>
<reference evidence="4 5" key="1">
    <citation type="submission" date="2013-08" db="EMBL/GenBank/DDBJ databases">
        <title>Intrasporangium oryzae NRRL B-24470.</title>
        <authorList>
            <person name="Liu H."/>
            <person name="Wang G."/>
        </authorList>
    </citation>
    <scope>NUCLEOTIDE SEQUENCE [LARGE SCALE GENOMIC DNA]</scope>
    <source>
        <strain evidence="4 5">NRRL B-24470</strain>
    </source>
</reference>
<dbReference type="InterPro" id="IPR054547">
    <property type="entry name" value="NNH1"/>
</dbReference>
<dbReference type="InterPro" id="IPR003593">
    <property type="entry name" value="AAA+_ATPase"/>
</dbReference>
<dbReference type="SUPFAM" id="SSF52540">
    <property type="entry name" value="P-loop containing nucleoside triphosphate hydrolases"/>
    <property type="match status" value="1"/>
</dbReference>
<dbReference type="STRING" id="1386089.N865_00225"/>
<dbReference type="SUPFAM" id="SSF52058">
    <property type="entry name" value="L domain-like"/>
    <property type="match status" value="1"/>
</dbReference>
<dbReference type="InterPro" id="IPR032675">
    <property type="entry name" value="LRR_dom_sf"/>
</dbReference>
<evidence type="ECO:0000259" key="3">
    <source>
        <dbReference type="PROSITE" id="PS50837"/>
    </source>
</evidence>
<name>W9GBK5_9MICO</name>
<keyword evidence="1" id="KW-0547">Nucleotide-binding</keyword>
<accession>W9GBK5</accession>
<dbReference type="GO" id="GO:0005524">
    <property type="term" value="F:ATP binding"/>
    <property type="evidence" value="ECO:0007669"/>
    <property type="project" value="UniProtKB-KW"/>
</dbReference>
<keyword evidence="5" id="KW-1185">Reference proteome</keyword>
<dbReference type="InterPro" id="IPR027417">
    <property type="entry name" value="P-loop_NTPase"/>
</dbReference>
<dbReference type="PROSITE" id="PS50837">
    <property type="entry name" value="NACHT"/>
    <property type="match status" value="1"/>
</dbReference>
<organism evidence="4 5">
    <name type="scientific">Intrasporangium oryzae NRRL B-24470</name>
    <dbReference type="NCBI Taxonomy" id="1386089"/>
    <lineage>
        <taxon>Bacteria</taxon>
        <taxon>Bacillati</taxon>
        <taxon>Actinomycetota</taxon>
        <taxon>Actinomycetes</taxon>
        <taxon>Micrococcales</taxon>
        <taxon>Intrasporangiaceae</taxon>
        <taxon>Intrasporangium</taxon>
    </lineage>
</organism>
<comment type="caution">
    <text evidence="4">The sequence shown here is derived from an EMBL/GenBank/DDBJ whole genome shotgun (WGS) entry which is preliminary data.</text>
</comment>
<dbReference type="Gene3D" id="3.40.50.300">
    <property type="entry name" value="P-loop containing nucleotide triphosphate hydrolases"/>
    <property type="match status" value="1"/>
</dbReference>
<keyword evidence="2" id="KW-0067">ATP-binding</keyword>
<evidence type="ECO:0000313" key="4">
    <source>
        <dbReference type="EMBL" id="EWT02208.1"/>
    </source>
</evidence>
<protein>
    <recommendedName>
        <fullName evidence="3">NACHT domain-containing protein</fullName>
    </recommendedName>
</protein>
<gene>
    <name evidence="4" type="ORF">N865_00225</name>
</gene>
<dbReference type="RefSeq" id="WP_034803682.1">
    <property type="nucleotide sequence ID" value="NZ_AWSA01000013.1"/>
</dbReference>
<evidence type="ECO:0000256" key="1">
    <source>
        <dbReference type="ARBA" id="ARBA00022741"/>
    </source>
</evidence>
<sequence length="1173" mass="130675">MATTDGVGRQIIFAGLGVIDPDLGDRLSYGEKLVTLLRDRPRGDELFRQVKRAQRTIGQALASSFEAYDGLAVEEKHAAAEAVEGCLQGGNLTKSHLEEIDFDPQILYEELSAKNESLLEQRLVSEPGFEYGRRLLRESCEYLASFVRHLPEVKDQAILATLIRTNHIEQSLRLVVEDMLTRQRGSDTRHEVFLRQYARGVLNQHGYLQLFGLNVPPELRRQRIDVAYVTLSITLSDPNLLGSMEGKGYEPFGSRFRREGLAVDAAITSLNTIRSNARELAKANVGRIPAHLLDGLRILLVGAAGSGKSTISQWLMVLLVKGDSRRTPSVLRDCFPFLVKLRELAGRESLQLTTRDLLRVQGADPEDASDEWLEETLSRGDGLLIFDGLDELAGNDREHALQWIESLLQRYPKCHFIVTSRPDDVDGARFEASRFSRFDLSPMNWTTTIECIDSWFEAMAGLTTPQQQGVRNVLIDTLADDPSMRQLAETPLIASMMCAIYVHDEGGSASTRTELYDRVTDVLLHQREKYRSLGGVTLDNLHLADKRLILGGVAKKMYEASTSVMAITPKDMRYLGQALDESGQMTCLLEILDDILPTMPRVGDPPEQVADVLLGRSVLLNRITRHECQFLHRSFQEYFTAVWYADDISSLDVVELVKTDSGRSTTSFLAGRVQRATSGVLVQALCNAHDRAPESLKRSSAVLVAECLASTSSVNAPTFERALAITATIVPPRSPAEARDLSRHGGMALQWVNTWLDSAPSILEASIPSLIYLCRLLAGARAMQTLERLVADVPPAQECVEALIQAWVHFDHEEFANKILAPVLRRRPNFTIEWPGSVSEEEAFSFAGIESIRLRTFHGESFSRIQGVDSLKSLAVTSGSSLRSVEGIQRCANIKSLWIEKATELLDVSALGGLQLWNVSLLDVGKLEFAHGLGDLPLRTLTLSRASSMASWDFVQGLKHLRTLRVPGSRLATVECLRSLPELRILDLEGSKPSGLEVLDTLQLTSFRAPMNFAPGDCRVRQRLKWLSVRGKWSRTELARFCTHQDLRFLSIEELLDGLGREWENLEELNIECADEAYSFRDLSLPSGLRILRLASESLQDLHGLSELARLERLDLRGSARIGDLSDLMFLEGLQWLALDAMQFELFSALDWPGKSAIDVQGGEWWSIGHDVG</sequence>
<dbReference type="Proteomes" id="UP000019489">
    <property type="component" value="Unassembled WGS sequence"/>
</dbReference>
<dbReference type="eggNOG" id="COG5635">
    <property type="taxonomic scope" value="Bacteria"/>
</dbReference>
<dbReference type="OrthoDB" id="135105at2"/>
<dbReference type="Pfam" id="PF22733">
    <property type="entry name" value="NNH1"/>
    <property type="match status" value="1"/>
</dbReference>
<proteinExistence type="predicted"/>
<dbReference type="EMBL" id="AWSA01000013">
    <property type="protein sequence ID" value="EWT02208.1"/>
    <property type="molecule type" value="Genomic_DNA"/>
</dbReference>
<evidence type="ECO:0000313" key="5">
    <source>
        <dbReference type="Proteomes" id="UP000019489"/>
    </source>
</evidence>